<evidence type="ECO:0000313" key="2">
    <source>
        <dbReference type="Proteomes" id="UP000248916"/>
    </source>
</evidence>
<dbReference type="Proteomes" id="UP000248916">
    <property type="component" value="Unassembled WGS sequence"/>
</dbReference>
<dbReference type="RefSeq" id="WP_146259484.1">
    <property type="nucleotide sequence ID" value="NZ_QKZL01000030.1"/>
</dbReference>
<dbReference type="AlphaFoldDB" id="A0A2W7MV54"/>
<protein>
    <submittedName>
        <fullName evidence="1">Uncharacterized protein</fullName>
    </submittedName>
</protein>
<sequence length="78" mass="8795">MLVAAAKRHSWWESDPSGSWDWLAKTCDHDHRTNEQNLHFEHCPRASIGRAVEADEIGDHEAALETIVLNFSKMPGLA</sequence>
<comment type="caution">
    <text evidence="1">The sequence shown here is derived from an EMBL/GenBank/DDBJ whole genome shotgun (WGS) entry which is preliminary data.</text>
</comment>
<name>A0A2W7MV54_9RHOB</name>
<proteinExistence type="predicted"/>
<evidence type="ECO:0000313" key="1">
    <source>
        <dbReference type="EMBL" id="PZX11710.1"/>
    </source>
</evidence>
<accession>A0A2W7MV54</accession>
<dbReference type="EMBL" id="QKZL01000030">
    <property type="protein sequence ID" value="PZX11710.1"/>
    <property type="molecule type" value="Genomic_DNA"/>
</dbReference>
<keyword evidence="2" id="KW-1185">Reference proteome</keyword>
<organism evidence="1 2">
    <name type="scientific">Palleronia aestuarii</name>
    <dbReference type="NCBI Taxonomy" id="568105"/>
    <lineage>
        <taxon>Bacteria</taxon>
        <taxon>Pseudomonadati</taxon>
        <taxon>Pseudomonadota</taxon>
        <taxon>Alphaproteobacteria</taxon>
        <taxon>Rhodobacterales</taxon>
        <taxon>Roseobacteraceae</taxon>
        <taxon>Palleronia</taxon>
    </lineage>
</organism>
<gene>
    <name evidence="1" type="ORF">LX81_03888</name>
</gene>
<reference evidence="1 2" key="1">
    <citation type="submission" date="2018-06" db="EMBL/GenBank/DDBJ databases">
        <title>Genomic Encyclopedia of Archaeal and Bacterial Type Strains, Phase II (KMG-II): from individual species to whole genera.</title>
        <authorList>
            <person name="Goeker M."/>
        </authorList>
    </citation>
    <scope>NUCLEOTIDE SEQUENCE [LARGE SCALE GENOMIC DNA]</scope>
    <source>
        <strain evidence="1 2">DSM 22009</strain>
    </source>
</reference>